<evidence type="ECO:0000313" key="2">
    <source>
        <dbReference type="Proteomes" id="UP001055879"/>
    </source>
</evidence>
<dbReference type="EMBL" id="CM042064">
    <property type="protein sequence ID" value="KAI3665118.1"/>
    <property type="molecule type" value="Genomic_DNA"/>
</dbReference>
<reference evidence="1 2" key="2">
    <citation type="journal article" date="2022" name="Mol. Ecol. Resour.">
        <title>The genomes of chicory, endive, great burdock and yacon provide insights into Asteraceae paleo-polyploidization history and plant inulin production.</title>
        <authorList>
            <person name="Fan W."/>
            <person name="Wang S."/>
            <person name="Wang H."/>
            <person name="Wang A."/>
            <person name="Jiang F."/>
            <person name="Liu H."/>
            <person name="Zhao H."/>
            <person name="Xu D."/>
            <person name="Zhang Y."/>
        </authorList>
    </citation>
    <scope>NUCLEOTIDE SEQUENCE [LARGE SCALE GENOMIC DNA]</scope>
    <source>
        <strain evidence="2">cv. Niubang</strain>
    </source>
</reference>
<accession>A0ACB8XE92</accession>
<protein>
    <submittedName>
        <fullName evidence="1">Uncharacterized protein</fullName>
    </submittedName>
</protein>
<proteinExistence type="predicted"/>
<reference evidence="2" key="1">
    <citation type="journal article" date="2022" name="Mol. Ecol. Resour.">
        <title>The genomes of chicory, endive, great burdock and yacon provide insights into Asteraceae palaeo-polyploidization history and plant inulin production.</title>
        <authorList>
            <person name="Fan W."/>
            <person name="Wang S."/>
            <person name="Wang H."/>
            <person name="Wang A."/>
            <person name="Jiang F."/>
            <person name="Liu H."/>
            <person name="Zhao H."/>
            <person name="Xu D."/>
            <person name="Zhang Y."/>
        </authorList>
    </citation>
    <scope>NUCLEOTIDE SEQUENCE [LARGE SCALE GENOMIC DNA]</scope>
    <source>
        <strain evidence="2">cv. Niubang</strain>
    </source>
</reference>
<comment type="caution">
    <text evidence="1">The sequence shown here is derived from an EMBL/GenBank/DDBJ whole genome shotgun (WGS) entry which is preliminary data.</text>
</comment>
<sequence>MDFIPKLKTERILSSALMRTKVGGGSGRDAYSEYMHQCGIQIASVYVLWFVTVVFLVKKNSIRLAKPAMGTTTLAFIFKEG</sequence>
<keyword evidence="2" id="KW-1185">Reference proteome</keyword>
<organism evidence="1 2">
    <name type="scientific">Arctium lappa</name>
    <name type="common">Greater burdock</name>
    <name type="synonym">Lappa major</name>
    <dbReference type="NCBI Taxonomy" id="4217"/>
    <lineage>
        <taxon>Eukaryota</taxon>
        <taxon>Viridiplantae</taxon>
        <taxon>Streptophyta</taxon>
        <taxon>Embryophyta</taxon>
        <taxon>Tracheophyta</taxon>
        <taxon>Spermatophyta</taxon>
        <taxon>Magnoliopsida</taxon>
        <taxon>eudicotyledons</taxon>
        <taxon>Gunneridae</taxon>
        <taxon>Pentapetalae</taxon>
        <taxon>asterids</taxon>
        <taxon>campanulids</taxon>
        <taxon>Asterales</taxon>
        <taxon>Asteraceae</taxon>
        <taxon>Carduoideae</taxon>
        <taxon>Cardueae</taxon>
        <taxon>Arctiinae</taxon>
        <taxon>Arctium</taxon>
    </lineage>
</organism>
<name>A0ACB8XE92_ARCLA</name>
<gene>
    <name evidence="1" type="ORF">L6452_43736</name>
</gene>
<dbReference type="Proteomes" id="UP001055879">
    <property type="component" value="Linkage Group LG18"/>
</dbReference>
<evidence type="ECO:0000313" key="1">
    <source>
        <dbReference type="EMBL" id="KAI3665118.1"/>
    </source>
</evidence>